<dbReference type="AlphaFoldDB" id="A0A0A5HVI7"/>
<dbReference type="eggNOG" id="ENOG503377F">
    <property type="taxonomic scope" value="Bacteria"/>
</dbReference>
<gene>
    <name evidence="2" type="ORF">N783_09600</name>
</gene>
<feature type="transmembrane region" description="Helical" evidence="1">
    <location>
        <begin position="61"/>
        <end position="81"/>
    </location>
</feature>
<evidence type="ECO:0000313" key="2">
    <source>
        <dbReference type="EMBL" id="KGX87662.1"/>
    </source>
</evidence>
<dbReference type="Proteomes" id="UP000030403">
    <property type="component" value="Unassembled WGS sequence"/>
</dbReference>
<organism evidence="2 3">
    <name type="scientific">Pontibacillus marinus BH030004 = DSM 16465</name>
    <dbReference type="NCBI Taxonomy" id="1385511"/>
    <lineage>
        <taxon>Bacteria</taxon>
        <taxon>Bacillati</taxon>
        <taxon>Bacillota</taxon>
        <taxon>Bacilli</taxon>
        <taxon>Bacillales</taxon>
        <taxon>Bacillaceae</taxon>
        <taxon>Pontibacillus</taxon>
    </lineage>
</organism>
<keyword evidence="1" id="KW-1133">Transmembrane helix</keyword>
<keyword evidence="3" id="KW-1185">Reference proteome</keyword>
<evidence type="ECO:0000256" key="1">
    <source>
        <dbReference type="SAM" id="Phobius"/>
    </source>
</evidence>
<proteinExistence type="predicted"/>
<evidence type="ECO:0000313" key="3">
    <source>
        <dbReference type="Proteomes" id="UP000030403"/>
    </source>
</evidence>
<sequence length="86" mass="10292">MIIGIALLIGFVVADYYIFRSVFRMFFEDMDDFFECVRFDFQPDLFSFFKGELKRDWEAEFRLGTFFFLCGAVVFIEFLILKGIFS</sequence>
<dbReference type="STRING" id="1385511.GCA_000425225_02116"/>
<dbReference type="OrthoDB" id="6199156at2"/>
<dbReference type="RefSeq" id="WP_027446119.1">
    <property type="nucleotide sequence ID" value="NZ_AULJ01000020.1"/>
</dbReference>
<name>A0A0A5HVI7_9BACI</name>
<keyword evidence="1" id="KW-0812">Transmembrane</keyword>
<dbReference type="EMBL" id="AVPF01000023">
    <property type="protein sequence ID" value="KGX87662.1"/>
    <property type="molecule type" value="Genomic_DNA"/>
</dbReference>
<accession>A0A0A5HVI7</accession>
<comment type="caution">
    <text evidence="2">The sequence shown here is derived from an EMBL/GenBank/DDBJ whole genome shotgun (WGS) entry which is preliminary data.</text>
</comment>
<protein>
    <submittedName>
        <fullName evidence="2">Uncharacterized protein</fullName>
    </submittedName>
</protein>
<keyword evidence="1" id="KW-0472">Membrane</keyword>
<reference evidence="2 3" key="1">
    <citation type="submission" date="2013-08" db="EMBL/GenBank/DDBJ databases">
        <authorList>
            <person name="Huang J."/>
            <person name="Wang G."/>
        </authorList>
    </citation>
    <scope>NUCLEOTIDE SEQUENCE [LARGE SCALE GENOMIC DNA]</scope>
    <source>
        <strain evidence="2 3">BH030004</strain>
    </source>
</reference>